<dbReference type="InterPro" id="IPR025979">
    <property type="entry name" value="ChrR-like_cupin_dom"/>
</dbReference>
<dbReference type="Gene3D" id="2.60.120.10">
    <property type="entry name" value="Jelly Rolls"/>
    <property type="match status" value="1"/>
</dbReference>
<name>A0A0R2U116_9GAMM</name>
<evidence type="ECO:0000313" key="3">
    <source>
        <dbReference type="Proteomes" id="UP000051213"/>
    </source>
</evidence>
<protein>
    <recommendedName>
        <fullName evidence="1">ChrR-like cupin domain-containing protein</fullName>
    </recommendedName>
</protein>
<dbReference type="Pfam" id="PF12973">
    <property type="entry name" value="Cupin_7"/>
    <property type="match status" value="1"/>
</dbReference>
<evidence type="ECO:0000313" key="2">
    <source>
        <dbReference type="EMBL" id="KRO91136.1"/>
    </source>
</evidence>
<gene>
    <name evidence="2" type="ORF">ABS24_03485</name>
</gene>
<feature type="domain" description="ChrR-like cupin" evidence="1">
    <location>
        <begin position="21"/>
        <end position="125"/>
    </location>
</feature>
<dbReference type="EMBL" id="LICA01000602">
    <property type="protein sequence ID" value="KRO91136.1"/>
    <property type="molecule type" value="Genomic_DNA"/>
</dbReference>
<comment type="caution">
    <text evidence="2">The sequence shown here is derived from an EMBL/GenBank/DDBJ whole genome shotgun (WGS) entry which is preliminary data.</text>
</comment>
<feature type="non-terminal residue" evidence="2">
    <location>
        <position position="253"/>
    </location>
</feature>
<dbReference type="InterPro" id="IPR011051">
    <property type="entry name" value="RmlC_Cupin_sf"/>
</dbReference>
<dbReference type="AlphaFoldDB" id="A0A0R2U116"/>
<reference evidence="2 3" key="1">
    <citation type="submission" date="2015-10" db="EMBL/GenBank/DDBJ databases">
        <title>Metagenome-Assembled Genomes uncover a global brackish microbiome.</title>
        <authorList>
            <person name="Hugerth L.W."/>
            <person name="Larsson J."/>
            <person name="Alneberg J."/>
            <person name="Lindh M.V."/>
            <person name="Legrand C."/>
            <person name="Pinhassi J."/>
            <person name="Andersson A.F."/>
        </authorList>
    </citation>
    <scope>NUCLEOTIDE SEQUENCE [LARGE SCALE GENOMIC DNA]</scope>
    <source>
        <strain evidence="2">BACL26 MAG-121220-bin70</strain>
    </source>
</reference>
<dbReference type="InterPro" id="IPR014710">
    <property type="entry name" value="RmlC-like_jellyroll"/>
</dbReference>
<sequence length="253" mass="27395">MSQVTEQYNPDYNPTGIEGGVDTNLLPWIEIKEVPGMSLKTMRASAETGAYSVIVKLDAGSKMPAAVYLSGMDLTVLSGQITYRQDDQESQLIPGTWGYISANSKVAEMRADEQSEFLANFYGAVAFLDAKQSVASILTSLDIMRLARQYGVTLVPSTLSACIQDRPEELKNTPEPLAISAQNGQKLVDSVQGETACTGGFNHPHFVDTRLVPWVILPDLPDIGLKILRVSEDNGVISLVVRQNGVASGHTHI</sequence>
<evidence type="ECO:0000259" key="1">
    <source>
        <dbReference type="Pfam" id="PF12973"/>
    </source>
</evidence>
<dbReference type="Proteomes" id="UP000051213">
    <property type="component" value="Unassembled WGS sequence"/>
</dbReference>
<dbReference type="SUPFAM" id="SSF51182">
    <property type="entry name" value="RmlC-like cupins"/>
    <property type="match status" value="1"/>
</dbReference>
<accession>A0A0R2U116</accession>
<proteinExistence type="predicted"/>
<organism evidence="2 3">
    <name type="scientific">SAR92 bacterium BACL26 MAG-121220-bin70</name>
    <dbReference type="NCBI Taxonomy" id="1655626"/>
    <lineage>
        <taxon>Bacteria</taxon>
        <taxon>Pseudomonadati</taxon>
        <taxon>Pseudomonadota</taxon>
        <taxon>Gammaproteobacteria</taxon>
        <taxon>Cellvibrionales</taxon>
        <taxon>Porticoccaceae</taxon>
        <taxon>SAR92 clade</taxon>
    </lineage>
</organism>